<feature type="transmembrane region" description="Helical" evidence="11">
    <location>
        <begin position="72"/>
        <end position="96"/>
    </location>
</feature>
<keyword evidence="15" id="KW-1185">Reference proteome</keyword>
<evidence type="ECO:0000256" key="1">
    <source>
        <dbReference type="ARBA" id="ARBA00004141"/>
    </source>
</evidence>
<dbReference type="Pfam" id="PF17655">
    <property type="entry name" value="IRK_C"/>
    <property type="match status" value="1"/>
</dbReference>
<reference evidence="14 15" key="2">
    <citation type="journal article" date="2012" name="Stand. Genomic Sci.">
        <title>Complete genome sequence of the aquatic bacterium Runella slithyformis type strain (LSU 4(T)).</title>
        <authorList>
            <person name="Copeland A."/>
            <person name="Zhang X."/>
            <person name="Misra M."/>
            <person name="Lapidus A."/>
            <person name="Nolan M."/>
            <person name="Lucas S."/>
            <person name="Deshpande S."/>
            <person name="Cheng J.F."/>
            <person name="Tapia R."/>
            <person name="Goodwin L.A."/>
            <person name="Pitluck S."/>
            <person name="Liolios K."/>
            <person name="Pagani I."/>
            <person name="Ivanova N."/>
            <person name="Mikhailova N."/>
            <person name="Pati A."/>
            <person name="Chen A."/>
            <person name="Palaniappan K."/>
            <person name="Land M."/>
            <person name="Hauser L."/>
            <person name="Pan C."/>
            <person name="Jeffries C.D."/>
            <person name="Detter J.C."/>
            <person name="Brambilla E.M."/>
            <person name="Rohde M."/>
            <person name="Djao O.D."/>
            <person name="Goker M."/>
            <person name="Sikorski J."/>
            <person name="Tindall B.J."/>
            <person name="Woyke T."/>
            <person name="Bristow J."/>
            <person name="Eisen J.A."/>
            <person name="Markowitz V."/>
            <person name="Hugenholtz P."/>
            <person name="Kyrpides N.C."/>
            <person name="Klenk H.P."/>
            <person name="Mavromatis K."/>
        </authorList>
    </citation>
    <scope>NUCLEOTIDE SEQUENCE [LARGE SCALE GENOMIC DNA]</scope>
    <source>
        <strain evidence="15">ATCC 29530 / DSM 19594 / LMG 11500 / NCIMB 11436 / LSU 4</strain>
    </source>
</reference>
<evidence type="ECO:0000256" key="3">
    <source>
        <dbReference type="ARBA" id="ARBA00022538"/>
    </source>
</evidence>
<reference evidence="15" key="1">
    <citation type="submission" date="2011-06" db="EMBL/GenBank/DDBJ databases">
        <title>The complete genome of chromosome of Runella slithyformis DSM 19594.</title>
        <authorList>
            <consortium name="US DOE Joint Genome Institute (JGI-PGF)"/>
            <person name="Lucas S."/>
            <person name="Han J."/>
            <person name="Lapidus A."/>
            <person name="Bruce D."/>
            <person name="Goodwin L."/>
            <person name="Pitluck S."/>
            <person name="Peters L."/>
            <person name="Kyrpides N."/>
            <person name="Mavromatis K."/>
            <person name="Ivanova N."/>
            <person name="Ovchinnikova G."/>
            <person name="Zhang X."/>
            <person name="Misra M."/>
            <person name="Detter J.C."/>
            <person name="Tapia R."/>
            <person name="Han C."/>
            <person name="Land M."/>
            <person name="Hauser L."/>
            <person name="Markowitz V."/>
            <person name="Cheng J.-F."/>
            <person name="Hugenholtz P."/>
            <person name="Woyke T."/>
            <person name="Wu D."/>
            <person name="Tindall B."/>
            <person name="Faehrich R."/>
            <person name="Brambilla E."/>
            <person name="Klenk H.-P."/>
            <person name="Eisen J.A."/>
        </authorList>
    </citation>
    <scope>NUCLEOTIDE SEQUENCE [LARGE SCALE GENOMIC DNA]</scope>
    <source>
        <strain evidence="15">ATCC 29530 / DSM 19594 / LMG 11500 / NCIMB 11436 / LSU 4</strain>
    </source>
</reference>
<evidence type="ECO:0000256" key="11">
    <source>
        <dbReference type="SAM" id="Phobius"/>
    </source>
</evidence>
<gene>
    <name evidence="14" type="ordered locus">Runsl_0147</name>
</gene>
<evidence type="ECO:0000259" key="13">
    <source>
        <dbReference type="Pfam" id="PF17655"/>
    </source>
</evidence>
<organism evidence="14 15">
    <name type="scientific">Runella slithyformis (strain ATCC 29530 / DSM 19594 / LMG 11500 / NCIMB 11436 / LSU 4)</name>
    <dbReference type="NCBI Taxonomy" id="761193"/>
    <lineage>
        <taxon>Bacteria</taxon>
        <taxon>Pseudomonadati</taxon>
        <taxon>Bacteroidota</taxon>
        <taxon>Cytophagia</taxon>
        <taxon>Cytophagales</taxon>
        <taxon>Spirosomataceae</taxon>
        <taxon>Runella</taxon>
    </lineage>
</organism>
<dbReference type="Proteomes" id="UP000000493">
    <property type="component" value="Chromosome"/>
</dbReference>
<accession>A0A7U3ZG49</accession>
<dbReference type="PRINTS" id="PR01320">
    <property type="entry name" value="KIRCHANNEL"/>
</dbReference>
<dbReference type="SUPFAM" id="SSF81324">
    <property type="entry name" value="Voltage-gated potassium channels"/>
    <property type="match status" value="1"/>
</dbReference>
<evidence type="ECO:0000313" key="15">
    <source>
        <dbReference type="Proteomes" id="UP000000493"/>
    </source>
</evidence>
<sequence length="328" mass="37522">MATHRLIAKVKNSKLLEKEEERRDLGFGTRITNDRGRLINSDGSFNARRVNVSFWAWLDIFHRLTVLSWPRFFGVVFLIYFVVNCFFSLLYMLLGVENLQGIQATDMVGQFWGAFFFSAQTLTTVGYGHVSPAGLTVSALSSFESLVGVLGFAIASGLVYGRFSRPIPKILFSRNAIFAPYLDINGWMFRMINESPTELVDIRVDVSMSRLETLPGGQRSRRYYPLKLERSQVNFFPLSWTIVHPIVEESPLYGATEESLAESDTEFLVYVRATEETFLQPVHARYSFRFEEIVWGAKFIPMFDSSTTEEIVSVDVQKVHDFEPRPLN</sequence>
<dbReference type="Gene3D" id="1.10.287.70">
    <property type="match status" value="1"/>
</dbReference>
<evidence type="ECO:0000313" key="14">
    <source>
        <dbReference type="EMBL" id="AEI46605.1"/>
    </source>
</evidence>
<dbReference type="GO" id="GO:0005886">
    <property type="term" value="C:plasma membrane"/>
    <property type="evidence" value="ECO:0007669"/>
    <property type="project" value="TreeGrafter"/>
</dbReference>
<dbReference type="GO" id="GO:0005242">
    <property type="term" value="F:inward rectifier potassium channel activity"/>
    <property type="evidence" value="ECO:0007669"/>
    <property type="project" value="InterPro"/>
</dbReference>
<dbReference type="InterPro" id="IPR013518">
    <property type="entry name" value="K_chnl_inward-rec_Kir_cyto"/>
</dbReference>
<dbReference type="InterPro" id="IPR016449">
    <property type="entry name" value="K_chnl_inward-rec_Kir"/>
</dbReference>
<keyword evidence="7 11" id="KW-1133">Transmembrane helix</keyword>
<dbReference type="GO" id="GO:0034702">
    <property type="term" value="C:monoatomic ion channel complex"/>
    <property type="evidence" value="ECO:0007669"/>
    <property type="project" value="UniProtKB-KW"/>
</dbReference>
<keyword evidence="9 11" id="KW-0472">Membrane</keyword>
<comment type="subcellular location">
    <subcellularLocation>
        <location evidence="1">Membrane</location>
        <topology evidence="1">Multi-pass membrane protein</topology>
    </subcellularLocation>
</comment>
<keyword evidence="10" id="KW-0407">Ion channel</keyword>
<evidence type="ECO:0000256" key="8">
    <source>
        <dbReference type="ARBA" id="ARBA00023065"/>
    </source>
</evidence>
<dbReference type="PANTHER" id="PTHR11767">
    <property type="entry name" value="INWARD RECTIFIER POTASSIUM CHANNEL"/>
    <property type="match status" value="1"/>
</dbReference>
<keyword evidence="3" id="KW-0633">Potassium transport</keyword>
<keyword evidence="6" id="KW-0630">Potassium</keyword>
<keyword evidence="5" id="KW-0851">Voltage-gated channel</keyword>
<dbReference type="InterPro" id="IPR014756">
    <property type="entry name" value="Ig_E-set"/>
</dbReference>
<dbReference type="EMBL" id="CP002859">
    <property type="protein sequence ID" value="AEI46605.1"/>
    <property type="molecule type" value="Genomic_DNA"/>
</dbReference>
<dbReference type="AlphaFoldDB" id="A0A7U3ZG49"/>
<feature type="transmembrane region" description="Helical" evidence="11">
    <location>
        <begin position="108"/>
        <end position="127"/>
    </location>
</feature>
<evidence type="ECO:0000256" key="5">
    <source>
        <dbReference type="ARBA" id="ARBA00022882"/>
    </source>
</evidence>
<dbReference type="InterPro" id="IPR041647">
    <property type="entry name" value="IRK_C"/>
</dbReference>
<dbReference type="Pfam" id="PF07885">
    <property type="entry name" value="Ion_trans_2"/>
    <property type="match status" value="1"/>
</dbReference>
<keyword evidence="8" id="KW-0406">Ion transport</keyword>
<feature type="domain" description="Potassium channel" evidence="12">
    <location>
        <begin position="81"/>
        <end position="156"/>
    </location>
</feature>
<evidence type="ECO:0000256" key="2">
    <source>
        <dbReference type="ARBA" id="ARBA00022448"/>
    </source>
</evidence>
<keyword evidence="2" id="KW-0813">Transport</keyword>
<dbReference type="KEGG" id="rsi:Runsl_0147"/>
<dbReference type="SUPFAM" id="SSF81296">
    <property type="entry name" value="E set domains"/>
    <property type="match status" value="1"/>
</dbReference>
<dbReference type="InterPro" id="IPR013099">
    <property type="entry name" value="K_chnl_dom"/>
</dbReference>
<name>A0A7U3ZG49_RUNSL</name>
<evidence type="ECO:0000256" key="9">
    <source>
        <dbReference type="ARBA" id="ARBA00023136"/>
    </source>
</evidence>
<evidence type="ECO:0000256" key="7">
    <source>
        <dbReference type="ARBA" id="ARBA00022989"/>
    </source>
</evidence>
<feature type="transmembrane region" description="Helical" evidence="11">
    <location>
        <begin position="139"/>
        <end position="160"/>
    </location>
</feature>
<evidence type="ECO:0000256" key="6">
    <source>
        <dbReference type="ARBA" id="ARBA00022958"/>
    </source>
</evidence>
<evidence type="ECO:0000259" key="12">
    <source>
        <dbReference type="Pfam" id="PF07885"/>
    </source>
</evidence>
<keyword evidence="4 11" id="KW-0812">Transmembrane</keyword>
<protein>
    <submittedName>
        <fullName evidence="14">Ion transport 2 domain protein</fullName>
    </submittedName>
</protein>
<dbReference type="GO" id="GO:1990573">
    <property type="term" value="P:potassium ion import across plasma membrane"/>
    <property type="evidence" value="ECO:0007669"/>
    <property type="project" value="TreeGrafter"/>
</dbReference>
<evidence type="ECO:0000256" key="4">
    <source>
        <dbReference type="ARBA" id="ARBA00022692"/>
    </source>
</evidence>
<evidence type="ECO:0000256" key="10">
    <source>
        <dbReference type="ARBA" id="ARBA00023303"/>
    </source>
</evidence>
<proteinExistence type="predicted"/>
<dbReference type="RefSeq" id="WP_013925930.1">
    <property type="nucleotide sequence ID" value="NC_015703.1"/>
</dbReference>
<dbReference type="GO" id="GO:0034765">
    <property type="term" value="P:regulation of monoatomic ion transmembrane transport"/>
    <property type="evidence" value="ECO:0007669"/>
    <property type="project" value="TreeGrafter"/>
</dbReference>
<feature type="domain" description="Inward rectifier potassium channel C-terminal" evidence="13">
    <location>
        <begin position="170"/>
        <end position="321"/>
    </location>
</feature>
<dbReference type="Gene3D" id="2.60.40.1400">
    <property type="entry name" value="G protein-activated inward rectifier potassium channel 1"/>
    <property type="match status" value="1"/>
</dbReference>